<evidence type="ECO:0000313" key="6">
    <source>
        <dbReference type="Proteomes" id="UP000005870"/>
    </source>
</evidence>
<sequence length="375" mass="39155">MEDETCALLTLILAGGATAPRRLLLDTHGSAQAALAAGPAAWRAAGLDDKRCARLHCPSGAALDRCAAWLAAPGHHLLHWQHPDYPALLRQIGSPPLALFVDGDADLLWHPGVAVVGSRSPTAGGRDNARAFAHALAAAELVVFSGMAAGVDAAAHEAALALPQGRTVAVVGTGPDLAYPAAHARLRERIVNQGAVVSEFPPGTQARAAHFPSRNRLLAGLSLGTVVIEAAERSGALITARQAAEAGREVFAVPGSIHNPMARGCHRLIRDGATLVERPQEIVEGIGGLAGELAQALRQRLAEGSGSPHPEVSADPAPPDPDYQRLWKALGHDPTGMDALVARTRLTTAELSSMLLVMELDGRVAVEHGRYSRRS</sequence>
<dbReference type="EMBL" id="CP003093">
    <property type="protein sequence ID" value="AER55587.1"/>
    <property type="molecule type" value="Genomic_DNA"/>
</dbReference>
<feature type="domain" description="Smf/DprA SLOG" evidence="3">
    <location>
        <begin position="77"/>
        <end position="285"/>
    </location>
</feature>
<dbReference type="GO" id="GO:0009294">
    <property type="term" value="P:DNA-mediated transformation"/>
    <property type="evidence" value="ECO:0007669"/>
    <property type="project" value="InterPro"/>
</dbReference>
<dbReference type="PANTHER" id="PTHR43022:SF1">
    <property type="entry name" value="PROTEIN SMF"/>
    <property type="match status" value="1"/>
</dbReference>
<evidence type="ECO:0000259" key="4">
    <source>
        <dbReference type="Pfam" id="PF17782"/>
    </source>
</evidence>
<dbReference type="NCBIfam" id="TIGR00732">
    <property type="entry name" value="dprA"/>
    <property type="match status" value="1"/>
</dbReference>
<evidence type="ECO:0000313" key="5">
    <source>
        <dbReference type="EMBL" id="AER55587.1"/>
    </source>
</evidence>
<feature type="domain" description="DprA winged helix" evidence="4">
    <location>
        <begin position="314"/>
        <end position="369"/>
    </location>
</feature>
<name>G7UPG7_PSEUP</name>
<feature type="region of interest" description="Disordered" evidence="2">
    <location>
        <begin position="302"/>
        <end position="323"/>
    </location>
</feature>
<dbReference type="AlphaFoldDB" id="G7UPG7"/>
<dbReference type="KEGG" id="psd:DSC_04670"/>
<dbReference type="PANTHER" id="PTHR43022">
    <property type="entry name" value="PROTEIN SMF"/>
    <property type="match status" value="1"/>
</dbReference>
<gene>
    <name evidence="5" type="ordered locus">DSC_04670</name>
</gene>
<dbReference type="eggNOG" id="COG0758">
    <property type="taxonomic scope" value="Bacteria"/>
</dbReference>
<evidence type="ECO:0000259" key="3">
    <source>
        <dbReference type="Pfam" id="PF02481"/>
    </source>
</evidence>
<keyword evidence="6" id="KW-1185">Reference proteome</keyword>
<dbReference type="InterPro" id="IPR057666">
    <property type="entry name" value="DrpA_SLOG"/>
</dbReference>
<dbReference type="Gene3D" id="1.10.10.10">
    <property type="entry name" value="Winged helix-like DNA-binding domain superfamily/Winged helix DNA-binding domain"/>
    <property type="match status" value="1"/>
</dbReference>
<dbReference type="Gene3D" id="3.40.50.450">
    <property type="match status" value="1"/>
</dbReference>
<dbReference type="InterPro" id="IPR003488">
    <property type="entry name" value="DprA"/>
</dbReference>
<dbReference type="Pfam" id="PF02481">
    <property type="entry name" value="DNA_processg_A"/>
    <property type="match status" value="1"/>
</dbReference>
<evidence type="ECO:0000256" key="1">
    <source>
        <dbReference type="ARBA" id="ARBA00006525"/>
    </source>
</evidence>
<dbReference type="SUPFAM" id="SSF102405">
    <property type="entry name" value="MCP/YpsA-like"/>
    <property type="match status" value="1"/>
</dbReference>
<dbReference type="Pfam" id="PF17782">
    <property type="entry name" value="WHD_DprA"/>
    <property type="match status" value="1"/>
</dbReference>
<reference evidence="5 6" key="1">
    <citation type="journal article" date="2012" name="J. Bacteriol.">
        <title>Complete Genome Sequence of the BTEX-Degrading Bacterium Pseudoxanthomonas spadix BD-a59.</title>
        <authorList>
            <person name="Lee S.H."/>
            <person name="Jin H.M."/>
            <person name="Lee H.J."/>
            <person name="Kim J.M."/>
            <person name="Jeon C.O."/>
        </authorList>
    </citation>
    <scope>NUCLEOTIDE SEQUENCE [LARGE SCALE GENOMIC DNA]</scope>
    <source>
        <strain evidence="5 6">BD-a59</strain>
    </source>
</reference>
<proteinExistence type="inferred from homology"/>
<dbReference type="RefSeq" id="WP_014159764.1">
    <property type="nucleotide sequence ID" value="NC_016147.2"/>
</dbReference>
<dbReference type="Proteomes" id="UP000005870">
    <property type="component" value="Chromosome"/>
</dbReference>
<protein>
    <submittedName>
        <fullName evidence="5">DNA processing chain A</fullName>
    </submittedName>
</protein>
<dbReference type="InterPro" id="IPR036388">
    <property type="entry name" value="WH-like_DNA-bd_sf"/>
</dbReference>
<accession>G7UPG7</accession>
<dbReference type="InterPro" id="IPR041614">
    <property type="entry name" value="DprA_WH"/>
</dbReference>
<dbReference type="HOGENOM" id="CLU_029601_1_1_6"/>
<dbReference type="OrthoDB" id="9785707at2"/>
<comment type="similarity">
    <text evidence="1">Belongs to the DprA/Smf family.</text>
</comment>
<dbReference type="STRING" id="1045855.DSC_04670"/>
<evidence type="ECO:0000256" key="2">
    <source>
        <dbReference type="SAM" id="MobiDB-lite"/>
    </source>
</evidence>
<organism evidence="5 6">
    <name type="scientific">Pseudoxanthomonas spadix (strain BD-a59)</name>
    <dbReference type="NCBI Taxonomy" id="1045855"/>
    <lineage>
        <taxon>Bacteria</taxon>
        <taxon>Pseudomonadati</taxon>
        <taxon>Pseudomonadota</taxon>
        <taxon>Gammaproteobacteria</taxon>
        <taxon>Lysobacterales</taxon>
        <taxon>Lysobacteraceae</taxon>
        <taxon>Pseudoxanthomonas</taxon>
    </lineage>
</organism>